<dbReference type="Proteomes" id="UP000318529">
    <property type="component" value="Unassembled WGS sequence"/>
</dbReference>
<protein>
    <submittedName>
        <fullName evidence="1">Uncharacterized protein</fullName>
    </submittedName>
</protein>
<name>A0A560B024_AZOBR</name>
<gene>
    <name evidence="1" type="ORF">FBZ82_109222</name>
    <name evidence="2" type="ORF">FBZ83_107166</name>
</gene>
<proteinExistence type="predicted"/>
<evidence type="ECO:0000313" key="4">
    <source>
        <dbReference type="Proteomes" id="UP000318529"/>
    </source>
</evidence>
<reference evidence="3 4" key="1">
    <citation type="submission" date="2019-06" db="EMBL/GenBank/DDBJ databases">
        <title>Genomic Encyclopedia of Type Strains, Phase IV (KMG-V): Genome sequencing to study the core and pangenomes of soil and plant-associated prokaryotes.</title>
        <authorList>
            <person name="Whitman W."/>
        </authorList>
    </citation>
    <scope>NUCLEOTIDE SEQUENCE [LARGE SCALE GENOMIC DNA]</scope>
    <source>
        <strain evidence="2 4">BR 11650</strain>
        <strain evidence="1 3">BR 11796</strain>
    </source>
</reference>
<dbReference type="Proteomes" id="UP000316083">
    <property type="component" value="Unassembled WGS sequence"/>
</dbReference>
<evidence type="ECO:0000313" key="3">
    <source>
        <dbReference type="Proteomes" id="UP000316083"/>
    </source>
</evidence>
<evidence type="ECO:0000313" key="2">
    <source>
        <dbReference type="EMBL" id="TWA82478.1"/>
    </source>
</evidence>
<comment type="caution">
    <text evidence="1">The sequence shown here is derived from an EMBL/GenBank/DDBJ whole genome shotgun (WGS) entry which is preliminary data.</text>
</comment>
<dbReference type="EMBL" id="VITF01000009">
    <property type="protein sequence ID" value="TWA65965.1"/>
    <property type="molecule type" value="Genomic_DNA"/>
</dbReference>
<dbReference type="AlphaFoldDB" id="A0A560B024"/>
<evidence type="ECO:0000313" key="1">
    <source>
        <dbReference type="EMBL" id="TWA65965.1"/>
    </source>
</evidence>
<dbReference type="RefSeq" id="WP_160174807.1">
    <property type="nucleotide sequence ID" value="NZ_CP032345.1"/>
</dbReference>
<accession>A0A560B024</accession>
<sequence length="46" mass="5419">MPKTLKSYAALIGRARHAVQRFSRRRARRVPMEHLDLGLFQSDIRL</sequence>
<dbReference type="EMBL" id="VITH01000007">
    <property type="protein sequence ID" value="TWA82478.1"/>
    <property type="molecule type" value="Genomic_DNA"/>
</dbReference>
<organism evidence="1 3">
    <name type="scientific">Azospirillum brasilense</name>
    <dbReference type="NCBI Taxonomy" id="192"/>
    <lineage>
        <taxon>Bacteria</taxon>
        <taxon>Pseudomonadati</taxon>
        <taxon>Pseudomonadota</taxon>
        <taxon>Alphaproteobacteria</taxon>
        <taxon>Rhodospirillales</taxon>
        <taxon>Azospirillaceae</taxon>
        <taxon>Azospirillum</taxon>
    </lineage>
</organism>